<evidence type="ECO:0000313" key="2">
    <source>
        <dbReference type="Proteomes" id="UP000011668"/>
    </source>
</evidence>
<reference evidence="1 2" key="1">
    <citation type="journal article" date="2013" name="Nat. Commun.">
        <title>The evolution and pathogenic mechanisms of the rice sheath blight pathogen.</title>
        <authorList>
            <person name="Zheng A."/>
            <person name="Lin R."/>
            <person name="Xu L."/>
            <person name="Qin P."/>
            <person name="Tang C."/>
            <person name="Ai P."/>
            <person name="Zhang D."/>
            <person name="Liu Y."/>
            <person name="Sun Z."/>
            <person name="Feng H."/>
            <person name="Wang Y."/>
            <person name="Chen Y."/>
            <person name="Liang X."/>
            <person name="Fu R."/>
            <person name="Li Q."/>
            <person name="Zhang J."/>
            <person name="Yu X."/>
            <person name="Xie Z."/>
            <person name="Ding L."/>
            <person name="Guan P."/>
            <person name="Tang J."/>
            <person name="Liang Y."/>
            <person name="Wang S."/>
            <person name="Deng Q."/>
            <person name="Li S."/>
            <person name="Zhu J."/>
            <person name="Wang L."/>
            <person name="Liu H."/>
            <person name="Li P."/>
        </authorList>
    </citation>
    <scope>NUCLEOTIDE SEQUENCE [LARGE SCALE GENOMIC DNA]</scope>
    <source>
        <strain evidence="2">AG-1 IA</strain>
    </source>
</reference>
<name>L8WJ77_THACA</name>
<protein>
    <submittedName>
        <fullName evidence="1">Uncharacterized protein</fullName>
    </submittedName>
</protein>
<organism evidence="1 2">
    <name type="scientific">Thanatephorus cucumeris (strain AG1-IA)</name>
    <name type="common">Rice sheath blight fungus</name>
    <name type="synonym">Rhizoctonia solani</name>
    <dbReference type="NCBI Taxonomy" id="983506"/>
    <lineage>
        <taxon>Eukaryota</taxon>
        <taxon>Fungi</taxon>
        <taxon>Dikarya</taxon>
        <taxon>Basidiomycota</taxon>
        <taxon>Agaricomycotina</taxon>
        <taxon>Agaricomycetes</taxon>
        <taxon>Cantharellales</taxon>
        <taxon>Ceratobasidiaceae</taxon>
        <taxon>Rhizoctonia</taxon>
        <taxon>Rhizoctonia solani AG-1</taxon>
    </lineage>
</organism>
<dbReference type="Proteomes" id="UP000011668">
    <property type="component" value="Unassembled WGS sequence"/>
</dbReference>
<proteinExistence type="predicted"/>
<dbReference type="EMBL" id="AFRT01003482">
    <property type="protein sequence ID" value="ELU36414.1"/>
    <property type="molecule type" value="Genomic_DNA"/>
</dbReference>
<sequence length="178" mass="20588">MININLECMATLYLGIKKTYVAIEIEDIWWVIERGSSEGHFRIKDVVSEGYWTRHKGEKEGKTVEKYGEGEYEIEGEGVPIRLERANGDLLQEWRIILKPRPGRAQYCMFPIIYLVTANARALSPSRRPTTSDGYTEGQCFEMNVWHPAVFSMWYKSGQGSNQTRNGDSWDYHREATV</sequence>
<evidence type="ECO:0000313" key="1">
    <source>
        <dbReference type="EMBL" id="ELU36414.1"/>
    </source>
</evidence>
<keyword evidence="2" id="KW-1185">Reference proteome</keyword>
<gene>
    <name evidence="1" type="ORF">AG1IA_09554</name>
</gene>
<dbReference type="AlphaFoldDB" id="L8WJ77"/>
<accession>L8WJ77</accession>
<comment type="caution">
    <text evidence="1">The sequence shown here is derived from an EMBL/GenBank/DDBJ whole genome shotgun (WGS) entry which is preliminary data.</text>
</comment>
<dbReference type="HOGENOM" id="CLU_1511596_0_0_1"/>